<comment type="caution">
    <text evidence="4">The sequence shown here is derived from an EMBL/GenBank/DDBJ whole genome shotgun (WGS) entry which is preliminary data.</text>
</comment>
<evidence type="ECO:0000256" key="1">
    <source>
        <dbReference type="ARBA" id="ARBA00007527"/>
    </source>
</evidence>
<feature type="chain" id="PRO_5007593663" evidence="3">
    <location>
        <begin position="19"/>
        <end position="574"/>
    </location>
</feature>
<evidence type="ECO:0000256" key="3">
    <source>
        <dbReference type="SAM" id="SignalP"/>
    </source>
</evidence>
<dbReference type="AlphaFoldDB" id="A0A152A8V5"/>
<dbReference type="GO" id="GO:0004531">
    <property type="term" value="F:deoxyribonuclease II activity"/>
    <property type="evidence" value="ECO:0007669"/>
    <property type="project" value="InterPro"/>
</dbReference>
<accession>A0A152A8V5</accession>
<evidence type="ECO:0000313" key="5">
    <source>
        <dbReference type="Proteomes" id="UP000076078"/>
    </source>
</evidence>
<reference evidence="4 5" key="1">
    <citation type="submission" date="2015-12" db="EMBL/GenBank/DDBJ databases">
        <title>Dictyostelia acquired genes for synthesis and detection of signals that induce cell-type specialization by lateral gene transfer from prokaryotes.</title>
        <authorList>
            <person name="Gloeckner G."/>
            <person name="Schaap P."/>
        </authorList>
    </citation>
    <scope>NUCLEOTIDE SEQUENCE [LARGE SCALE GENOMIC DNA]</scope>
    <source>
        <strain evidence="4 5">TK</strain>
    </source>
</reference>
<dbReference type="InterPro" id="IPR004947">
    <property type="entry name" value="DNase_II"/>
</dbReference>
<evidence type="ECO:0000256" key="2">
    <source>
        <dbReference type="ARBA" id="ARBA00022801"/>
    </source>
</evidence>
<dbReference type="EMBL" id="LODT01000001">
    <property type="protein sequence ID" value="KYR02653.1"/>
    <property type="molecule type" value="Genomic_DNA"/>
</dbReference>
<proteinExistence type="inferred from homology"/>
<organism evidence="4 5">
    <name type="scientific">Tieghemostelium lacteum</name>
    <name type="common">Slime mold</name>
    <name type="synonym">Dictyostelium lacteum</name>
    <dbReference type="NCBI Taxonomy" id="361077"/>
    <lineage>
        <taxon>Eukaryota</taxon>
        <taxon>Amoebozoa</taxon>
        <taxon>Evosea</taxon>
        <taxon>Eumycetozoa</taxon>
        <taxon>Dictyostelia</taxon>
        <taxon>Dictyosteliales</taxon>
        <taxon>Raperosteliaceae</taxon>
        <taxon>Tieghemostelium</taxon>
    </lineage>
</organism>
<name>A0A152A8V5_TIELA</name>
<dbReference type="Pfam" id="PF03265">
    <property type="entry name" value="DNase_II"/>
    <property type="match status" value="1"/>
</dbReference>
<keyword evidence="5" id="KW-1185">Reference proteome</keyword>
<feature type="signal peptide" evidence="3">
    <location>
        <begin position="1"/>
        <end position="18"/>
    </location>
</feature>
<evidence type="ECO:0000313" key="4">
    <source>
        <dbReference type="EMBL" id="KYR02653.1"/>
    </source>
</evidence>
<dbReference type="Proteomes" id="UP000076078">
    <property type="component" value="Unassembled WGS sequence"/>
</dbReference>
<comment type="similarity">
    <text evidence="1">Belongs to the DNase II family.</text>
</comment>
<protein>
    <submittedName>
        <fullName evidence="4">Uncharacterized protein</fullName>
    </submittedName>
</protein>
<gene>
    <name evidence="4" type="ORF">DLAC_00107</name>
</gene>
<keyword evidence="2" id="KW-0378">Hydrolase</keyword>
<dbReference type="InParanoid" id="A0A152A8V5"/>
<sequence length="574" mass="66044">MKLIVVLLLLVYLCIGKSQRCPDYEDDSLHEWSFYLSTKHNDGLTTDKKVIYYFHSGSDQVKTYPLSRNFFIDYLTKIKVETHQHYVYSDSENSNKAHHKSIISLTKVDDETVGTLISHSFPNLHDYFVRGNVDSISLTESQHFFCMTLHSSEDVTTLRNIYSTIKPHLIQVIPDNPKTKSLFKDSPYDRVADPDCANERGTRLTNDIKNEKNLIAVTEELMRPNIKDVHCLKRFDIGIFNFYAVPLMPKPKQPLEEGTKISVREFEVDAWWMVARNMDQKLMVVSHKDKGSLASVTAGDVSVTNFIWDYGITKENGDATHEKLAISILNPVVCLGDGNRHYTQNARAGFYFCFTESVLHQFLFAKPKLLFKEAQPLLYGMPTEDYRDWLKTLPSANQVLVDSKRKFIFDGKTRKEKLVRPLIEWDDTNIEFYQTIIQHKKILEEDGRMDSLMDIYANPKKKKKPTPKEQTMSPSRLYCIFTQSCLPNKKVLGSDGSNAKTNKNHKVAMRCKGCGRSKSIAQQFFTLDKKYGNKSGIEATKIILAYLHYFSDIKLSNEVNNQNNDNIQNIDIDD</sequence>
<keyword evidence="3" id="KW-0732">Signal</keyword>